<accession>A0ABU3VGX2</accession>
<dbReference type="InterPro" id="IPR010961">
    <property type="entry name" value="4pyrrol_synth_NH2levulA_synth"/>
</dbReference>
<dbReference type="NCBIfam" id="TIGR01821">
    <property type="entry name" value="5aminolev_synth"/>
    <property type="match status" value="1"/>
</dbReference>
<keyword evidence="6 15" id="KW-0808">Transferase</keyword>
<proteinExistence type="inferred from homology"/>
<evidence type="ECO:0000313" key="17">
    <source>
        <dbReference type="EMBL" id="MDU9005338.1"/>
    </source>
</evidence>
<evidence type="ECO:0000313" key="18">
    <source>
        <dbReference type="Proteomes" id="UP001255416"/>
    </source>
</evidence>
<comment type="pathway">
    <text evidence="2 15">Porphyrin-containing compound metabolism; protoporphyrin-IX biosynthesis; 5-aminolevulinate from glycine: step 1/1.</text>
</comment>
<dbReference type="EMBL" id="JASMWN010000013">
    <property type="protein sequence ID" value="MDU9005338.1"/>
    <property type="molecule type" value="Genomic_DNA"/>
</dbReference>
<evidence type="ECO:0000256" key="2">
    <source>
        <dbReference type="ARBA" id="ARBA00005029"/>
    </source>
</evidence>
<feature type="domain" description="Aminotransferase class I/classII large" evidence="16">
    <location>
        <begin position="46"/>
        <end position="390"/>
    </location>
</feature>
<gene>
    <name evidence="17" type="primary">hemA</name>
    <name evidence="17" type="ORF">QO231_15965</name>
</gene>
<evidence type="ECO:0000256" key="11">
    <source>
        <dbReference type="ARBA" id="ARBA00031945"/>
    </source>
</evidence>
<dbReference type="EC" id="2.3.1.37" evidence="5 15"/>
<dbReference type="Proteomes" id="UP001255416">
    <property type="component" value="Unassembled WGS sequence"/>
</dbReference>
<comment type="similarity">
    <text evidence="3 14">Belongs to the class-II pyridoxal-phosphate-dependent aminotransferase family.</text>
</comment>
<evidence type="ECO:0000256" key="1">
    <source>
        <dbReference type="ARBA" id="ARBA00001933"/>
    </source>
</evidence>
<evidence type="ECO:0000256" key="4">
    <source>
        <dbReference type="ARBA" id="ARBA00011738"/>
    </source>
</evidence>
<keyword evidence="9 15" id="KW-0012">Acyltransferase</keyword>
<evidence type="ECO:0000256" key="3">
    <source>
        <dbReference type="ARBA" id="ARBA00008392"/>
    </source>
</evidence>
<evidence type="ECO:0000256" key="10">
    <source>
        <dbReference type="ARBA" id="ARBA00031691"/>
    </source>
</evidence>
<evidence type="ECO:0000256" key="6">
    <source>
        <dbReference type="ARBA" id="ARBA00022679"/>
    </source>
</evidence>
<evidence type="ECO:0000256" key="12">
    <source>
        <dbReference type="ARBA" id="ARBA00032773"/>
    </source>
</evidence>
<dbReference type="InterPro" id="IPR004839">
    <property type="entry name" value="Aminotransferase_I/II_large"/>
</dbReference>
<evidence type="ECO:0000256" key="9">
    <source>
        <dbReference type="ARBA" id="ARBA00023315"/>
    </source>
</evidence>
<keyword evidence="7 14" id="KW-0663">Pyridoxal phosphate</keyword>
<dbReference type="CDD" id="cd06454">
    <property type="entry name" value="KBL_like"/>
    <property type="match status" value="1"/>
</dbReference>
<dbReference type="Gene3D" id="3.90.1150.10">
    <property type="entry name" value="Aspartate Aminotransferase, domain 1"/>
    <property type="match status" value="1"/>
</dbReference>
<evidence type="ECO:0000256" key="14">
    <source>
        <dbReference type="RuleBase" id="RU003693"/>
    </source>
</evidence>
<dbReference type="InterPro" id="IPR015424">
    <property type="entry name" value="PyrdxlP-dep_Trfase"/>
</dbReference>
<evidence type="ECO:0000256" key="13">
    <source>
        <dbReference type="ARBA" id="ARBA00047654"/>
    </source>
</evidence>
<dbReference type="GO" id="GO:0003870">
    <property type="term" value="F:5-aminolevulinate synthase activity"/>
    <property type="evidence" value="ECO:0007669"/>
    <property type="project" value="UniProtKB-EC"/>
</dbReference>
<dbReference type="InterPro" id="IPR050087">
    <property type="entry name" value="AON_synthase_class-II"/>
</dbReference>
<dbReference type="RefSeq" id="WP_316778502.1">
    <property type="nucleotide sequence ID" value="NZ_JASMWN010000013.1"/>
</dbReference>
<evidence type="ECO:0000259" key="16">
    <source>
        <dbReference type="Pfam" id="PF00155"/>
    </source>
</evidence>
<dbReference type="Gene3D" id="3.40.640.10">
    <property type="entry name" value="Type I PLP-dependent aspartate aminotransferase-like (Major domain)"/>
    <property type="match status" value="1"/>
</dbReference>
<comment type="caution">
    <text evidence="17">The sequence shown here is derived from an EMBL/GenBank/DDBJ whole genome shotgun (WGS) entry which is preliminary data.</text>
</comment>
<dbReference type="PANTHER" id="PTHR13693">
    <property type="entry name" value="CLASS II AMINOTRANSFERASE/8-AMINO-7-OXONONANOATE SYNTHASE"/>
    <property type="match status" value="1"/>
</dbReference>
<dbReference type="PANTHER" id="PTHR13693:SF102">
    <property type="entry name" value="2-AMINO-3-KETOBUTYRATE COENZYME A LIGASE, MITOCHONDRIAL"/>
    <property type="match status" value="1"/>
</dbReference>
<keyword evidence="8 15" id="KW-0350">Heme biosynthesis</keyword>
<evidence type="ECO:0000256" key="7">
    <source>
        <dbReference type="ARBA" id="ARBA00022898"/>
    </source>
</evidence>
<dbReference type="InterPro" id="IPR001917">
    <property type="entry name" value="Aminotrans_II_pyridoxalP_BS"/>
</dbReference>
<comment type="catalytic activity">
    <reaction evidence="13 15">
        <text>succinyl-CoA + glycine + H(+) = 5-aminolevulinate + CO2 + CoA</text>
        <dbReference type="Rhea" id="RHEA:12921"/>
        <dbReference type="ChEBI" id="CHEBI:15378"/>
        <dbReference type="ChEBI" id="CHEBI:16526"/>
        <dbReference type="ChEBI" id="CHEBI:57287"/>
        <dbReference type="ChEBI" id="CHEBI:57292"/>
        <dbReference type="ChEBI" id="CHEBI:57305"/>
        <dbReference type="ChEBI" id="CHEBI:356416"/>
        <dbReference type="EC" id="2.3.1.37"/>
    </reaction>
</comment>
<dbReference type="Pfam" id="PF00155">
    <property type="entry name" value="Aminotran_1_2"/>
    <property type="match status" value="1"/>
</dbReference>
<dbReference type="InterPro" id="IPR015422">
    <property type="entry name" value="PyrdxlP-dep_Trfase_small"/>
</dbReference>
<name>A0ABU3VGX2_9RHOB</name>
<evidence type="ECO:0000256" key="5">
    <source>
        <dbReference type="ARBA" id="ARBA00013257"/>
    </source>
</evidence>
<comment type="cofactor">
    <cofactor evidence="1 14">
        <name>pyridoxal 5'-phosphate</name>
        <dbReference type="ChEBI" id="CHEBI:597326"/>
    </cofactor>
</comment>
<comment type="subunit">
    <text evidence="4">Homodimer.</text>
</comment>
<sequence length="407" mass="44221">MDYQEYFHNRLEGLHAEGNYRVFAELERDCGAFPAARQYTGRCERDVTIWCSNDYLGMGQHPEVLAAMHEAIDRCGAGAGGTRNISGTTHDHVLLERELADLHGKEAALLFTSGYVSNWATLGTLASQIPGCIVFSDALNHASMIEGIRHSRAEKVIWKHNDLADLEAKLAAAPANTPKLIAFESVYSMDGDIAPIDGICDLADRYGAMTYLDEVHAVGLYGPRGGGVAEREGLMHRLTVIEGTLGKAFGVVGGYIAASAALCDFVRSFASGFIFTTALPPAVAAAAAASVRHLKTSEVERTLQRQRVAQLRERLDALDIPHLPNPSHIIPVIVGDPVKCKFVSDTLLDEFGIYIQPINYPTVPKGTERLRITPSPVHTPEDIDRLAAALGTLWQRCQIARIPVAAQ</sequence>
<evidence type="ECO:0000256" key="8">
    <source>
        <dbReference type="ARBA" id="ARBA00023133"/>
    </source>
</evidence>
<protein>
    <recommendedName>
        <fullName evidence="5 15">5-aminolevulinate synthase</fullName>
        <ecNumber evidence="5 15">2.3.1.37</ecNumber>
    </recommendedName>
    <alternativeName>
        <fullName evidence="10 15">5-aminolevulinic acid synthase</fullName>
    </alternativeName>
    <alternativeName>
        <fullName evidence="11 15">Delta-ALA synthase</fullName>
    </alternativeName>
    <alternativeName>
        <fullName evidence="12 15">Delta-aminolevulinate synthase</fullName>
    </alternativeName>
</protein>
<evidence type="ECO:0000256" key="15">
    <source>
        <dbReference type="RuleBase" id="RU910713"/>
    </source>
</evidence>
<reference evidence="18" key="1">
    <citation type="submission" date="2023-05" db="EMBL/GenBank/DDBJ databases">
        <title>Sedimentitalea sp. nov. JM2-8.</title>
        <authorList>
            <person name="Huang J."/>
        </authorList>
    </citation>
    <scope>NUCLEOTIDE SEQUENCE [LARGE SCALE GENOMIC DNA]</scope>
    <source>
        <strain evidence="18">KHS03</strain>
    </source>
</reference>
<dbReference type="SUPFAM" id="SSF53383">
    <property type="entry name" value="PLP-dependent transferases"/>
    <property type="match status" value="1"/>
</dbReference>
<dbReference type="InterPro" id="IPR015421">
    <property type="entry name" value="PyrdxlP-dep_Trfase_major"/>
</dbReference>
<organism evidence="17 18">
    <name type="scientific">Sedimentitalea todarodis</name>
    <dbReference type="NCBI Taxonomy" id="1631240"/>
    <lineage>
        <taxon>Bacteria</taxon>
        <taxon>Pseudomonadati</taxon>
        <taxon>Pseudomonadota</taxon>
        <taxon>Alphaproteobacteria</taxon>
        <taxon>Rhodobacterales</taxon>
        <taxon>Paracoccaceae</taxon>
        <taxon>Sedimentitalea</taxon>
    </lineage>
</organism>
<keyword evidence="18" id="KW-1185">Reference proteome</keyword>
<dbReference type="PROSITE" id="PS00599">
    <property type="entry name" value="AA_TRANSFER_CLASS_2"/>
    <property type="match status" value="1"/>
</dbReference>